<evidence type="ECO:0000256" key="3">
    <source>
        <dbReference type="ARBA" id="ARBA00022737"/>
    </source>
</evidence>
<protein>
    <submittedName>
        <fullName evidence="5">Phosphonate metabolim protein, transferase hexapeptide repeat family</fullName>
    </submittedName>
</protein>
<evidence type="ECO:0000313" key="6">
    <source>
        <dbReference type="Proteomes" id="UP000008130"/>
    </source>
</evidence>
<gene>
    <name evidence="5" type="ordered locus">SL003B_1877</name>
</gene>
<comment type="similarity">
    <text evidence="1">Belongs to the transferase hexapeptide repeat family.</text>
</comment>
<evidence type="ECO:0000256" key="4">
    <source>
        <dbReference type="ARBA" id="ARBA00023315"/>
    </source>
</evidence>
<dbReference type="KEGG" id="pgv:SL003B_1877"/>
<evidence type="ECO:0000256" key="1">
    <source>
        <dbReference type="ARBA" id="ARBA00007274"/>
    </source>
</evidence>
<dbReference type="Gene3D" id="2.160.10.10">
    <property type="entry name" value="Hexapeptide repeat proteins"/>
    <property type="match status" value="1"/>
</dbReference>
<proteinExistence type="inferred from homology"/>
<dbReference type="InterPro" id="IPR018357">
    <property type="entry name" value="Hexapep_transf_CS"/>
</dbReference>
<dbReference type="InterPro" id="IPR001451">
    <property type="entry name" value="Hexapep"/>
</dbReference>
<dbReference type="SUPFAM" id="SSF51161">
    <property type="entry name" value="Trimeric LpxA-like enzymes"/>
    <property type="match status" value="1"/>
</dbReference>
<dbReference type="AlphaFoldDB" id="F2IW21"/>
<organism evidence="5 6">
    <name type="scientific">Polymorphum gilvum (strain LMG 25793 / CGMCC 1.9160 / SL003B-26A1)</name>
    <dbReference type="NCBI Taxonomy" id="991905"/>
    <lineage>
        <taxon>Bacteria</taxon>
        <taxon>Pseudomonadati</taxon>
        <taxon>Pseudomonadota</taxon>
        <taxon>Alphaproteobacteria</taxon>
        <taxon>Rhodobacterales</taxon>
        <taxon>Paracoccaceae</taxon>
        <taxon>Polymorphum</taxon>
    </lineage>
</organism>
<dbReference type="GO" id="GO:0016746">
    <property type="term" value="F:acyltransferase activity"/>
    <property type="evidence" value="ECO:0007669"/>
    <property type="project" value="UniProtKB-KW"/>
</dbReference>
<name>F2IW21_POLGS</name>
<dbReference type="Pfam" id="PF00132">
    <property type="entry name" value="Hexapep"/>
    <property type="match status" value="1"/>
</dbReference>
<dbReference type="EMBL" id="CP002568">
    <property type="protein sequence ID" value="ADZ70303.1"/>
    <property type="molecule type" value="Genomic_DNA"/>
</dbReference>
<dbReference type="InterPro" id="IPR017694">
    <property type="entry name" value="Phosphonate_tfrase_rpt"/>
</dbReference>
<dbReference type="STRING" id="991905.SL003B_1877"/>
<dbReference type="InterPro" id="IPR050179">
    <property type="entry name" value="Trans_hexapeptide_repeat"/>
</dbReference>
<evidence type="ECO:0000256" key="2">
    <source>
        <dbReference type="ARBA" id="ARBA00022679"/>
    </source>
</evidence>
<dbReference type="CDD" id="cd03349">
    <property type="entry name" value="LbH_XAT"/>
    <property type="match status" value="1"/>
</dbReference>
<dbReference type="NCBIfam" id="TIGR03308">
    <property type="entry name" value="phn_thr-fam"/>
    <property type="match status" value="1"/>
</dbReference>
<keyword evidence="2 5" id="KW-0808">Transferase</keyword>
<reference evidence="5 6" key="1">
    <citation type="journal article" date="2011" name="J. Bacteriol.">
        <title>Complete genome sequence of Polymorphum gilvum SL003B-26A1T, a crude oil-degrading bacterium from oil-polluted saline soil.</title>
        <authorList>
            <person name="Li S.G."/>
            <person name="Tang Y.Q."/>
            <person name="Nie Y."/>
            <person name="Cai M."/>
            <person name="Wu X.L."/>
        </authorList>
    </citation>
    <scope>NUCLEOTIDE SEQUENCE [LARGE SCALE GENOMIC DNA]</scope>
    <source>
        <strain evidence="6">LMG 25793 / CGMCC 1.9160 / SL003B-26A1</strain>
    </source>
</reference>
<keyword evidence="3" id="KW-0677">Repeat</keyword>
<keyword evidence="4" id="KW-0012">Acyltransferase</keyword>
<dbReference type="PANTHER" id="PTHR43300">
    <property type="entry name" value="ACETYLTRANSFERASE"/>
    <property type="match status" value="1"/>
</dbReference>
<dbReference type="OrthoDB" id="9815592at2"/>
<keyword evidence="6" id="KW-1185">Reference proteome</keyword>
<dbReference type="Proteomes" id="UP000008130">
    <property type="component" value="Chromosome"/>
</dbReference>
<dbReference type="eggNOG" id="COG0110">
    <property type="taxonomic scope" value="Bacteria"/>
</dbReference>
<sequence>MTTPSAQPALSLLPSIHPDALVVDSSLGAWTEVAAGTEIRQSEMGDYSYIMQGGDVVWTTIGKFCSIARNVRLNPGNHPTWRASQHHFTYRAAAFGMGEDDAAFFAWRKEHWVTIGHDVWIGHGATVLAGVSVGTGAVIAAGAVVAKDVAPYTIVGGVAARPIKRRFTEAQAEALMEIAWWDWPHERLAAALPDFRTLAIDAFIEEYR</sequence>
<accession>F2IW21</accession>
<dbReference type="RefSeq" id="WP_013652621.1">
    <property type="nucleotide sequence ID" value="NC_015259.1"/>
</dbReference>
<evidence type="ECO:0000313" key="5">
    <source>
        <dbReference type="EMBL" id="ADZ70303.1"/>
    </source>
</evidence>
<dbReference type="PROSITE" id="PS00101">
    <property type="entry name" value="HEXAPEP_TRANSFERASES"/>
    <property type="match status" value="1"/>
</dbReference>
<dbReference type="PATRIC" id="fig|991905.3.peg.1925"/>
<dbReference type="PANTHER" id="PTHR43300:SF11">
    <property type="entry name" value="ACETYLTRANSFERASE RV3034C-RELATED"/>
    <property type="match status" value="1"/>
</dbReference>
<dbReference type="InterPro" id="IPR011004">
    <property type="entry name" value="Trimer_LpxA-like_sf"/>
</dbReference>
<dbReference type="HOGENOM" id="CLU_051638_5_0_5"/>